<dbReference type="Proteomes" id="UP000324222">
    <property type="component" value="Unassembled WGS sequence"/>
</dbReference>
<comment type="caution">
    <text evidence="1">The sequence shown here is derived from an EMBL/GenBank/DDBJ whole genome shotgun (WGS) entry which is preliminary data.</text>
</comment>
<evidence type="ECO:0000313" key="1">
    <source>
        <dbReference type="EMBL" id="MPC47113.1"/>
    </source>
</evidence>
<keyword evidence="2" id="KW-1185">Reference proteome</keyword>
<name>A0A5B7FPV7_PORTR</name>
<dbReference type="AlphaFoldDB" id="A0A5B7FPV7"/>
<dbReference type="EMBL" id="VSRR010007559">
    <property type="protein sequence ID" value="MPC47113.1"/>
    <property type="molecule type" value="Genomic_DNA"/>
</dbReference>
<organism evidence="1 2">
    <name type="scientific">Portunus trituberculatus</name>
    <name type="common">Swimming crab</name>
    <name type="synonym">Neptunus trituberculatus</name>
    <dbReference type="NCBI Taxonomy" id="210409"/>
    <lineage>
        <taxon>Eukaryota</taxon>
        <taxon>Metazoa</taxon>
        <taxon>Ecdysozoa</taxon>
        <taxon>Arthropoda</taxon>
        <taxon>Crustacea</taxon>
        <taxon>Multicrustacea</taxon>
        <taxon>Malacostraca</taxon>
        <taxon>Eumalacostraca</taxon>
        <taxon>Eucarida</taxon>
        <taxon>Decapoda</taxon>
        <taxon>Pleocyemata</taxon>
        <taxon>Brachyura</taxon>
        <taxon>Eubrachyura</taxon>
        <taxon>Portunoidea</taxon>
        <taxon>Portunidae</taxon>
        <taxon>Portuninae</taxon>
        <taxon>Portunus</taxon>
    </lineage>
</organism>
<gene>
    <name evidence="1" type="ORF">E2C01_040848</name>
</gene>
<protein>
    <submittedName>
        <fullName evidence="1">Uncharacterized protein</fullName>
    </submittedName>
</protein>
<accession>A0A5B7FPV7</accession>
<sequence>MGRCGSWVGRHGQVWVVGGSSWAGVGLGMKDTGVLILVSVWGWRREGGQGGQGREGRGDVGAKDRLKDEARKVGRAANWVEYGKKVNGAGRG</sequence>
<evidence type="ECO:0000313" key="2">
    <source>
        <dbReference type="Proteomes" id="UP000324222"/>
    </source>
</evidence>
<proteinExistence type="predicted"/>
<reference evidence="1 2" key="1">
    <citation type="submission" date="2019-05" db="EMBL/GenBank/DDBJ databases">
        <title>Another draft genome of Portunus trituberculatus and its Hox gene families provides insights of decapod evolution.</title>
        <authorList>
            <person name="Jeong J.-H."/>
            <person name="Song I."/>
            <person name="Kim S."/>
            <person name="Choi T."/>
            <person name="Kim D."/>
            <person name="Ryu S."/>
            <person name="Kim W."/>
        </authorList>
    </citation>
    <scope>NUCLEOTIDE SEQUENCE [LARGE SCALE GENOMIC DNA]</scope>
    <source>
        <tissue evidence="1">Muscle</tissue>
    </source>
</reference>